<dbReference type="Gene3D" id="3.40.50.720">
    <property type="entry name" value="NAD(P)-binding Rossmann-like Domain"/>
    <property type="match status" value="1"/>
</dbReference>
<name>A0A382QAK4_9ZZZZ</name>
<sequence>NIALRWLSKKYNFGYDLFNALVKSREVQSKNIAKFMISKSKGDKYVILGTGFKPGTDQLEGSPSILVGYYLEKENKSVAYTNSLEGVEKDLNEPHTYLIGHFGGFYNNYEFAKNSIIVDPWREINIINRHDLLIFHYGNSKRSS</sequence>
<dbReference type="AlphaFoldDB" id="A0A382QAK4"/>
<organism evidence="1">
    <name type="scientific">marine metagenome</name>
    <dbReference type="NCBI Taxonomy" id="408172"/>
    <lineage>
        <taxon>unclassified sequences</taxon>
        <taxon>metagenomes</taxon>
        <taxon>ecological metagenomes</taxon>
    </lineage>
</organism>
<dbReference type="EMBL" id="UINC01112758">
    <property type="protein sequence ID" value="SVC81925.1"/>
    <property type="molecule type" value="Genomic_DNA"/>
</dbReference>
<accession>A0A382QAK4</accession>
<proteinExistence type="predicted"/>
<protein>
    <submittedName>
        <fullName evidence="1">Uncharacterized protein</fullName>
    </submittedName>
</protein>
<gene>
    <name evidence="1" type="ORF">METZ01_LOCUS334779</name>
</gene>
<feature type="non-terminal residue" evidence="1">
    <location>
        <position position="1"/>
    </location>
</feature>
<reference evidence="1" key="1">
    <citation type="submission" date="2018-05" db="EMBL/GenBank/DDBJ databases">
        <authorList>
            <person name="Lanie J.A."/>
            <person name="Ng W.-L."/>
            <person name="Kazmierczak K.M."/>
            <person name="Andrzejewski T.M."/>
            <person name="Davidsen T.M."/>
            <person name="Wayne K.J."/>
            <person name="Tettelin H."/>
            <person name="Glass J.I."/>
            <person name="Rusch D."/>
            <person name="Podicherti R."/>
            <person name="Tsui H.-C.T."/>
            <person name="Winkler M.E."/>
        </authorList>
    </citation>
    <scope>NUCLEOTIDE SEQUENCE</scope>
</reference>
<evidence type="ECO:0000313" key="1">
    <source>
        <dbReference type="EMBL" id="SVC81925.1"/>
    </source>
</evidence>